<comment type="caution">
    <text evidence="1">The sequence shown here is derived from an EMBL/GenBank/DDBJ whole genome shotgun (WGS) entry which is preliminary data.</text>
</comment>
<dbReference type="Proteomes" id="UP000807306">
    <property type="component" value="Unassembled WGS sequence"/>
</dbReference>
<dbReference type="AlphaFoldDB" id="A0A9P6EU37"/>
<name>A0A9P6EU37_9AGAR</name>
<reference evidence="1" key="1">
    <citation type="submission" date="2020-11" db="EMBL/GenBank/DDBJ databases">
        <authorList>
            <consortium name="DOE Joint Genome Institute"/>
            <person name="Ahrendt S."/>
            <person name="Riley R."/>
            <person name="Andreopoulos W."/>
            <person name="Labutti K."/>
            <person name="Pangilinan J."/>
            <person name="Ruiz-Duenas F.J."/>
            <person name="Barrasa J.M."/>
            <person name="Sanchez-Garcia M."/>
            <person name="Camarero S."/>
            <person name="Miyauchi S."/>
            <person name="Serrano A."/>
            <person name="Linde D."/>
            <person name="Babiker R."/>
            <person name="Drula E."/>
            <person name="Ayuso-Fernandez I."/>
            <person name="Pacheco R."/>
            <person name="Padilla G."/>
            <person name="Ferreira P."/>
            <person name="Barriuso J."/>
            <person name="Kellner H."/>
            <person name="Castanera R."/>
            <person name="Alfaro M."/>
            <person name="Ramirez L."/>
            <person name="Pisabarro A.G."/>
            <person name="Kuo A."/>
            <person name="Tritt A."/>
            <person name="Lipzen A."/>
            <person name="He G."/>
            <person name="Yan M."/>
            <person name="Ng V."/>
            <person name="Cullen D."/>
            <person name="Martin F."/>
            <person name="Rosso M.-N."/>
            <person name="Henrissat B."/>
            <person name="Hibbett D."/>
            <person name="Martinez A.T."/>
            <person name="Grigoriev I.V."/>
        </authorList>
    </citation>
    <scope>NUCLEOTIDE SEQUENCE</scope>
    <source>
        <strain evidence="1">CBS 506.95</strain>
    </source>
</reference>
<dbReference type="OrthoDB" id="9991317at2759"/>
<sequence length="112" mass="12328">MLAKSMMKARMRCERGVLANILRYLWIKVVKPILDALGYSPSVSTIRRIWWCSAGPLAFLPLHAAGIYKPKGSCLADYAVSSYIPTVGAFIEEIDVKKTKKTHQPAPGSCSS</sequence>
<protein>
    <submittedName>
        <fullName evidence="1">Uncharacterized protein</fullName>
    </submittedName>
</protein>
<dbReference type="EMBL" id="MU157824">
    <property type="protein sequence ID" value="KAF9535341.1"/>
    <property type="molecule type" value="Genomic_DNA"/>
</dbReference>
<evidence type="ECO:0000313" key="1">
    <source>
        <dbReference type="EMBL" id="KAF9535341.1"/>
    </source>
</evidence>
<organism evidence="1 2">
    <name type="scientific">Crepidotus variabilis</name>
    <dbReference type="NCBI Taxonomy" id="179855"/>
    <lineage>
        <taxon>Eukaryota</taxon>
        <taxon>Fungi</taxon>
        <taxon>Dikarya</taxon>
        <taxon>Basidiomycota</taxon>
        <taxon>Agaricomycotina</taxon>
        <taxon>Agaricomycetes</taxon>
        <taxon>Agaricomycetidae</taxon>
        <taxon>Agaricales</taxon>
        <taxon>Agaricineae</taxon>
        <taxon>Crepidotaceae</taxon>
        <taxon>Crepidotus</taxon>
    </lineage>
</organism>
<keyword evidence="2" id="KW-1185">Reference proteome</keyword>
<proteinExistence type="predicted"/>
<accession>A0A9P6EU37</accession>
<gene>
    <name evidence="1" type="ORF">CPB83DRAFT_5472</name>
</gene>
<evidence type="ECO:0000313" key="2">
    <source>
        <dbReference type="Proteomes" id="UP000807306"/>
    </source>
</evidence>